<comment type="caution">
    <text evidence="1">The sequence shown here is derived from an EMBL/GenBank/DDBJ whole genome shotgun (WGS) entry which is preliminary data.</text>
</comment>
<dbReference type="AlphaFoldDB" id="A0AAP7KDJ0"/>
<sequence>MFIDMLGFKKLNSAVTSDEQAQDLLDFMTGNQEVLLDLEGEVEQRYKQDSVFNLYEWYQPKSAFISDSVVLTFKPREVARETNADRVLMHSANALMIIMMRLGALMHKCLLDKQITFRGGISSQYCDIHGTFAVGAGLSAANEAEGKAVYARLALADDVVRNAELMEWIRKLFRKMYGDSEFLVEEDGVTYVNALDFMLAAGDLRTPAVSHAIRVHEGRIAVMAAREQIETYLGAQKVLVVEMIRDFYAAYRKDYADKDCRKSNRRVLEKYFWLRRYHNAAVEKRRFTAFAI</sequence>
<evidence type="ECO:0000313" key="2">
    <source>
        <dbReference type="Proteomes" id="UP000077242"/>
    </source>
</evidence>
<dbReference type="EMBL" id="LSTU01000071">
    <property type="protein sequence ID" value="OAH43235.1"/>
    <property type="molecule type" value="Genomic_DNA"/>
</dbReference>
<proteinExistence type="predicted"/>
<gene>
    <name evidence="1" type="ORF">AYJ70_28860</name>
</gene>
<dbReference type="RefSeq" id="WP_063977594.1">
    <property type="nucleotide sequence ID" value="NZ_CP022562.1"/>
</dbReference>
<name>A0AAP7KDJ0_9PSED</name>
<evidence type="ECO:0000313" key="1">
    <source>
        <dbReference type="EMBL" id="OAH43235.1"/>
    </source>
</evidence>
<reference evidence="2" key="1">
    <citation type="submission" date="2016-02" db="EMBL/GenBank/DDBJ databases">
        <title>Dietzia cinnamea strain CD11_5 genome sequencing and assembly.</title>
        <authorList>
            <person name="Kaur G."/>
            <person name="Nair G.R."/>
            <person name="Mayilraj S."/>
        </authorList>
    </citation>
    <scope>NUCLEOTIDE SEQUENCE [LARGE SCALE GENOMIC DNA]</scope>
    <source>
        <strain evidence="2">CD10_2</strain>
    </source>
</reference>
<dbReference type="Proteomes" id="UP000077242">
    <property type="component" value="Unassembled WGS sequence"/>
</dbReference>
<protein>
    <submittedName>
        <fullName evidence="1">Uncharacterized protein</fullName>
    </submittedName>
</protein>
<organism evidence="1 2">
    <name type="scientific">Pseudomonas monteilii</name>
    <dbReference type="NCBI Taxonomy" id="76759"/>
    <lineage>
        <taxon>Bacteria</taxon>
        <taxon>Pseudomonadati</taxon>
        <taxon>Pseudomonadota</taxon>
        <taxon>Gammaproteobacteria</taxon>
        <taxon>Pseudomonadales</taxon>
        <taxon>Pseudomonadaceae</taxon>
        <taxon>Pseudomonas</taxon>
    </lineage>
</organism>
<dbReference type="GeneID" id="49870442"/>
<accession>A0AAP7KDJ0</accession>